<accession>A0ABW7BLF0</accession>
<protein>
    <submittedName>
        <fullName evidence="1">Iron-containing redox enzyme family protein</fullName>
        <ecNumber evidence="1">1.-.-.-</ecNumber>
    </submittedName>
</protein>
<organism evidence="1 2">
    <name type="scientific">Streptomyces cinerochromogenes</name>
    <dbReference type="NCBI Taxonomy" id="66422"/>
    <lineage>
        <taxon>Bacteria</taxon>
        <taxon>Bacillati</taxon>
        <taxon>Actinomycetota</taxon>
        <taxon>Actinomycetes</taxon>
        <taxon>Kitasatosporales</taxon>
        <taxon>Streptomycetaceae</taxon>
        <taxon>Streptomyces</taxon>
    </lineage>
</organism>
<dbReference type="EC" id="1.-.-.-" evidence="1"/>
<dbReference type="Gene3D" id="1.20.910.10">
    <property type="entry name" value="Heme oxygenase-like"/>
    <property type="match status" value="1"/>
</dbReference>
<evidence type="ECO:0000313" key="1">
    <source>
        <dbReference type="EMBL" id="MFG3016594.1"/>
    </source>
</evidence>
<evidence type="ECO:0000313" key="2">
    <source>
        <dbReference type="Proteomes" id="UP001604267"/>
    </source>
</evidence>
<sequence>MITRTGGAPALPRSATVQQRLYWHNRTVPDAAGYAELLALEAAWPRAEADALADAAPAFGSLDDLLDALEQRLRREENDPSPSERYLAEQATAAEFAYVAGQFAVDGLVESQSHLGVLPRLTPRARMAVMRVLIDEFGCGNEAQEHARLYERLMVELGLSTDPFHHAARACEETLAYVNLFHWLASRAPTPDYFLGAYAYFESSVLYGFRCYAAACARLGIANGQYYDEHLHIDAFHSREMLAALRAWDREHGADLGRVWAGVELTSATIARATEAAVRRARAEAGR</sequence>
<dbReference type="Proteomes" id="UP001604267">
    <property type="component" value="Unassembled WGS sequence"/>
</dbReference>
<dbReference type="SUPFAM" id="SSF48613">
    <property type="entry name" value="Heme oxygenase-like"/>
    <property type="match status" value="1"/>
</dbReference>
<dbReference type="InterPro" id="IPR016084">
    <property type="entry name" value="Haem_Oase-like_multi-hlx"/>
</dbReference>
<reference evidence="1 2" key="1">
    <citation type="submission" date="2024-10" db="EMBL/GenBank/DDBJ databases">
        <title>The Natural Products Discovery Center: Release of the First 8490 Sequenced Strains for Exploring Actinobacteria Biosynthetic Diversity.</title>
        <authorList>
            <person name="Kalkreuter E."/>
            <person name="Kautsar S.A."/>
            <person name="Yang D."/>
            <person name="Bader C.D."/>
            <person name="Teijaro C.N."/>
            <person name="Fluegel L."/>
            <person name="Davis C.M."/>
            <person name="Simpson J.R."/>
            <person name="Lauterbach L."/>
            <person name="Steele A.D."/>
            <person name="Gui C."/>
            <person name="Meng S."/>
            <person name="Li G."/>
            <person name="Viehrig K."/>
            <person name="Ye F."/>
            <person name="Su P."/>
            <person name="Kiefer A.F."/>
            <person name="Nichols A."/>
            <person name="Cepeda A.J."/>
            <person name="Yan W."/>
            <person name="Fan B."/>
            <person name="Jiang Y."/>
            <person name="Adhikari A."/>
            <person name="Zheng C.-J."/>
            <person name="Schuster L."/>
            <person name="Cowan T.M."/>
            <person name="Smanski M.J."/>
            <person name="Chevrette M.G."/>
            <person name="De Carvalho L.P.S."/>
            <person name="Shen B."/>
        </authorList>
    </citation>
    <scope>NUCLEOTIDE SEQUENCE [LARGE SCALE GENOMIC DNA]</scope>
    <source>
        <strain evidence="1 2">NPDC048320</strain>
    </source>
</reference>
<keyword evidence="1" id="KW-0560">Oxidoreductase</keyword>
<dbReference type="EMBL" id="JBICYV010000032">
    <property type="protein sequence ID" value="MFG3016594.1"/>
    <property type="molecule type" value="Genomic_DNA"/>
</dbReference>
<keyword evidence="2" id="KW-1185">Reference proteome</keyword>
<name>A0ABW7BLF0_9ACTN</name>
<dbReference type="Pfam" id="PF14518">
    <property type="entry name" value="Haem_oxygenas_2"/>
    <property type="match status" value="1"/>
</dbReference>
<comment type="caution">
    <text evidence="1">The sequence shown here is derived from an EMBL/GenBank/DDBJ whole genome shotgun (WGS) entry which is preliminary data.</text>
</comment>
<dbReference type="GO" id="GO:0016491">
    <property type="term" value="F:oxidoreductase activity"/>
    <property type="evidence" value="ECO:0007669"/>
    <property type="project" value="UniProtKB-KW"/>
</dbReference>
<gene>
    <name evidence="1" type="ORF">ACGFZB_40330</name>
</gene>
<proteinExistence type="predicted"/>
<dbReference type="SMART" id="SM01236">
    <property type="entry name" value="Haem_oxygenase_2"/>
    <property type="match status" value="1"/>
</dbReference>
<dbReference type="RefSeq" id="WP_392825523.1">
    <property type="nucleotide sequence ID" value="NZ_JBICYV010000032.1"/>
</dbReference>